<feature type="compositionally biased region" description="Polar residues" evidence="1">
    <location>
        <begin position="48"/>
        <end position="59"/>
    </location>
</feature>
<organism evidence="3 4">
    <name type="scientific">Trapa natans</name>
    <name type="common">Water chestnut</name>
    <dbReference type="NCBI Taxonomy" id="22666"/>
    <lineage>
        <taxon>Eukaryota</taxon>
        <taxon>Viridiplantae</taxon>
        <taxon>Streptophyta</taxon>
        <taxon>Embryophyta</taxon>
        <taxon>Tracheophyta</taxon>
        <taxon>Spermatophyta</taxon>
        <taxon>Magnoliopsida</taxon>
        <taxon>eudicotyledons</taxon>
        <taxon>Gunneridae</taxon>
        <taxon>Pentapetalae</taxon>
        <taxon>rosids</taxon>
        <taxon>malvids</taxon>
        <taxon>Myrtales</taxon>
        <taxon>Lythraceae</taxon>
        <taxon>Trapa</taxon>
    </lineage>
</organism>
<feature type="transmembrane region" description="Helical" evidence="2">
    <location>
        <begin position="100"/>
        <end position="129"/>
    </location>
</feature>
<keyword evidence="2" id="KW-1133">Transmembrane helix</keyword>
<dbReference type="PANTHER" id="PTHR33825">
    <property type="entry name" value="CHITINASE-LIKE PROTEIN"/>
    <property type="match status" value="1"/>
</dbReference>
<proteinExistence type="predicted"/>
<evidence type="ECO:0000256" key="2">
    <source>
        <dbReference type="SAM" id="Phobius"/>
    </source>
</evidence>
<evidence type="ECO:0000313" key="3">
    <source>
        <dbReference type="EMBL" id="KAK4799646.1"/>
    </source>
</evidence>
<name>A0AAN7M714_TRANT</name>
<accession>A0AAN7M714</accession>
<dbReference type="PANTHER" id="PTHR33825:SF14">
    <property type="entry name" value="CHITINASE-LIKE PROTEIN"/>
    <property type="match status" value="1"/>
</dbReference>
<reference evidence="3 4" key="1">
    <citation type="journal article" date="2023" name="Hortic Res">
        <title>Pangenome of water caltrop reveals structural variations and asymmetric subgenome divergence after allopolyploidization.</title>
        <authorList>
            <person name="Zhang X."/>
            <person name="Chen Y."/>
            <person name="Wang L."/>
            <person name="Yuan Y."/>
            <person name="Fang M."/>
            <person name="Shi L."/>
            <person name="Lu R."/>
            <person name="Comes H.P."/>
            <person name="Ma Y."/>
            <person name="Chen Y."/>
            <person name="Huang G."/>
            <person name="Zhou Y."/>
            <person name="Zheng Z."/>
            <person name="Qiu Y."/>
        </authorList>
    </citation>
    <scope>NUCLEOTIDE SEQUENCE [LARGE SCALE GENOMIC DNA]</scope>
    <source>
        <strain evidence="3">F231</strain>
    </source>
</reference>
<evidence type="ECO:0000313" key="4">
    <source>
        <dbReference type="Proteomes" id="UP001346149"/>
    </source>
</evidence>
<sequence length="265" mass="27962">MQSLSLISRSQHLLFPFAPLTSSCNRCFPAQIRSRPCGLVTPRASDPAKSSPTRLSSDGSDPDKLSFVDQQSEWSVQVGSPVGSPPRTVGVAKLSLSDQAFFLLAFIACTTSVAFTSLVVAAIPTLYALGRAANSLSKLADTARAELPSTMAAIRLSGMEISDLTMELSELSQEIADGVTKSTQAAQAAETGIRQMGAIAREQTISMIQERANLHIISIQPIVVGAAKKTSHAVGQATKSLLNMISGGDLKSENLDKSNIDGMEP</sequence>
<comment type="caution">
    <text evidence="3">The sequence shown here is derived from an EMBL/GenBank/DDBJ whole genome shotgun (WGS) entry which is preliminary data.</text>
</comment>
<evidence type="ECO:0000256" key="1">
    <source>
        <dbReference type="SAM" id="MobiDB-lite"/>
    </source>
</evidence>
<dbReference type="EMBL" id="JAXQNO010000004">
    <property type="protein sequence ID" value="KAK4799646.1"/>
    <property type="molecule type" value="Genomic_DNA"/>
</dbReference>
<dbReference type="AlphaFoldDB" id="A0AAN7M714"/>
<gene>
    <name evidence="3" type="ORF">SAY86_025011</name>
</gene>
<feature type="region of interest" description="Disordered" evidence="1">
    <location>
        <begin position="39"/>
        <end position="64"/>
    </location>
</feature>
<dbReference type="Proteomes" id="UP001346149">
    <property type="component" value="Unassembled WGS sequence"/>
</dbReference>
<protein>
    <submittedName>
        <fullName evidence="3">Uncharacterized protein</fullName>
    </submittedName>
</protein>
<keyword evidence="4" id="KW-1185">Reference proteome</keyword>
<keyword evidence="2" id="KW-0472">Membrane</keyword>
<keyword evidence="2" id="KW-0812">Transmembrane</keyword>